<dbReference type="InterPro" id="IPR008984">
    <property type="entry name" value="SMAD_FHA_dom_sf"/>
</dbReference>
<feature type="domain" description="FHA" evidence="2">
    <location>
        <begin position="157"/>
        <end position="210"/>
    </location>
</feature>
<dbReference type="Gene3D" id="2.60.200.20">
    <property type="match status" value="1"/>
</dbReference>
<evidence type="ECO:0000313" key="3">
    <source>
        <dbReference type="EMBL" id="CAD8858017.1"/>
    </source>
</evidence>
<reference evidence="3" key="1">
    <citation type="submission" date="2021-01" db="EMBL/GenBank/DDBJ databases">
        <authorList>
            <person name="Corre E."/>
            <person name="Pelletier E."/>
            <person name="Niang G."/>
            <person name="Scheremetjew M."/>
            <person name="Finn R."/>
            <person name="Kale V."/>
            <person name="Holt S."/>
            <person name="Cochrane G."/>
            <person name="Meng A."/>
            <person name="Brown T."/>
            <person name="Cohen L."/>
        </authorList>
    </citation>
    <scope>NUCLEOTIDE SEQUENCE</scope>
</reference>
<organism evidence="3">
    <name type="scientific">Noctiluca scintillans</name>
    <name type="common">Sea sparkle</name>
    <name type="synonym">Red tide dinoflagellate</name>
    <dbReference type="NCBI Taxonomy" id="2966"/>
    <lineage>
        <taxon>Eukaryota</taxon>
        <taxon>Sar</taxon>
        <taxon>Alveolata</taxon>
        <taxon>Dinophyceae</taxon>
        <taxon>Noctilucales</taxon>
        <taxon>Noctilucaceae</taxon>
        <taxon>Noctiluca</taxon>
    </lineage>
</organism>
<dbReference type="SUPFAM" id="SSF49879">
    <property type="entry name" value="SMAD/FHA domain"/>
    <property type="match status" value="1"/>
</dbReference>
<evidence type="ECO:0000256" key="1">
    <source>
        <dbReference type="SAM" id="MobiDB-lite"/>
    </source>
</evidence>
<accession>A0A7S1AL86</accession>
<dbReference type="SMART" id="SM00240">
    <property type="entry name" value="FHA"/>
    <property type="match status" value="1"/>
</dbReference>
<sequence length="251" mass="27395">MWTPPDAGAPKRRTPDVPMFKAQAGPADMPQLKAAPSARSSTESLARSLRGSAEEERRRKAGFVQGSTQSAVGQPTSRAPDCIGGKVHESLEFFQSKAKSAAGGELVTKRKFGMVYGFEEERSSKGEQKRAIALRLEPLSKRLPEFERVLSEGRQDVTVGAHRGPADVVVLDDGVSKRHCALALVAIKNDLALSVTDFSTNGTWVNGERLPVKGKRFHVHNGDRLCLKDPSLDDDFGWKVDYGVTTAFFTR</sequence>
<name>A0A7S1AL86_NOCSC</name>
<dbReference type="CDD" id="cd00060">
    <property type="entry name" value="FHA"/>
    <property type="match status" value="1"/>
</dbReference>
<dbReference type="InterPro" id="IPR000253">
    <property type="entry name" value="FHA_dom"/>
</dbReference>
<protein>
    <recommendedName>
        <fullName evidence="2">FHA domain-containing protein</fullName>
    </recommendedName>
</protein>
<gene>
    <name evidence="3" type="ORF">NSCI0253_LOCUS32370</name>
</gene>
<dbReference type="PROSITE" id="PS50006">
    <property type="entry name" value="FHA_DOMAIN"/>
    <property type="match status" value="1"/>
</dbReference>
<dbReference type="Pfam" id="PF00498">
    <property type="entry name" value="FHA"/>
    <property type="match status" value="1"/>
</dbReference>
<proteinExistence type="predicted"/>
<evidence type="ECO:0000259" key="2">
    <source>
        <dbReference type="PROSITE" id="PS50006"/>
    </source>
</evidence>
<feature type="compositionally biased region" description="Polar residues" evidence="1">
    <location>
        <begin position="65"/>
        <end position="77"/>
    </location>
</feature>
<dbReference type="EMBL" id="HBFQ01045524">
    <property type="protein sequence ID" value="CAD8858017.1"/>
    <property type="molecule type" value="Transcribed_RNA"/>
</dbReference>
<feature type="region of interest" description="Disordered" evidence="1">
    <location>
        <begin position="1"/>
        <end position="83"/>
    </location>
</feature>
<dbReference type="AlphaFoldDB" id="A0A7S1AL86"/>